<feature type="domain" description="AB hydrolase-1" evidence="3">
    <location>
        <begin position="149"/>
        <end position="300"/>
    </location>
</feature>
<keyword evidence="6" id="KW-1185">Reference proteome</keyword>
<dbReference type="AlphaFoldDB" id="A0A8I1A565"/>
<dbReference type="Gene3D" id="3.40.50.1820">
    <property type="entry name" value="alpha/beta hydrolase"/>
    <property type="match status" value="1"/>
</dbReference>
<name>A0A8I1A565_RHOER</name>
<protein>
    <submittedName>
        <fullName evidence="5">Alpha/beta hydrolase</fullName>
    </submittedName>
</protein>
<reference evidence="5 6" key="1">
    <citation type="submission" date="2020-12" db="EMBL/GenBank/DDBJ databases">
        <title>Draft genome sequence of furan degrading bacterial strain FUR100.</title>
        <authorList>
            <person name="Woiski C."/>
        </authorList>
    </citation>
    <scope>NUCLEOTIDE SEQUENCE [LARGE SCALE GENOMIC DNA]</scope>
    <source>
        <strain evidence="5 6">FUR100</strain>
    </source>
</reference>
<dbReference type="InterPro" id="IPR029058">
    <property type="entry name" value="AB_hydrolase_fold"/>
</dbReference>
<dbReference type="RefSeq" id="WP_197942348.1">
    <property type="nucleotide sequence ID" value="NZ_JAECSB010000103.1"/>
</dbReference>
<feature type="region of interest" description="Disordered" evidence="1">
    <location>
        <begin position="29"/>
        <end position="60"/>
    </location>
</feature>
<evidence type="ECO:0000259" key="4">
    <source>
        <dbReference type="Pfam" id="PF08386"/>
    </source>
</evidence>
<dbReference type="EMBL" id="JAECSB010000103">
    <property type="protein sequence ID" value="MBH5147894.1"/>
    <property type="molecule type" value="Genomic_DNA"/>
</dbReference>
<dbReference type="Pfam" id="PF00561">
    <property type="entry name" value="Abhydrolase_1"/>
    <property type="match status" value="1"/>
</dbReference>
<dbReference type="SUPFAM" id="SSF53474">
    <property type="entry name" value="alpha/beta-Hydrolases"/>
    <property type="match status" value="2"/>
</dbReference>
<comment type="caution">
    <text evidence="5">The sequence shown here is derived from an EMBL/GenBank/DDBJ whole genome shotgun (WGS) entry which is preliminary data.</text>
</comment>
<proteinExistence type="predicted"/>
<dbReference type="Proteomes" id="UP000627573">
    <property type="component" value="Unassembled WGS sequence"/>
</dbReference>
<accession>A0A8I1A565</accession>
<evidence type="ECO:0000256" key="2">
    <source>
        <dbReference type="SAM" id="SignalP"/>
    </source>
</evidence>
<feature type="chain" id="PRO_5038561103" evidence="2">
    <location>
        <begin position="20"/>
        <end position="520"/>
    </location>
</feature>
<gene>
    <name evidence="5" type="ORF">I3517_35385</name>
</gene>
<evidence type="ECO:0000259" key="3">
    <source>
        <dbReference type="Pfam" id="PF00561"/>
    </source>
</evidence>
<dbReference type="InterPro" id="IPR000073">
    <property type="entry name" value="AB_hydrolase_1"/>
</dbReference>
<organism evidence="5 6">
    <name type="scientific">Rhodococcus erythropolis</name>
    <name type="common">Arthrobacter picolinophilus</name>
    <dbReference type="NCBI Taxonomy" id="1833"/>
    <lineage>
        <taxon>Bacteria</taxon>
        <taxon>Bacillati</taxon>
        <taxon>Actinomycetota</taxon>
        <taxon>Actinomycetes</taxon>
        <taxon>Mycobacteriales</taxon>
        <taxon>Nocardiaceae</taxon>
        <taxon>Rhodococcus</taxon>
        <taxon>Rhodococcus erythropolis group</taxon>
    </lineage>
</organism>
<evidence type="ECO:0000313" key="6">
    <source>
        <dbReference type="Proteomes" id="UP000627573"/>
    </source>
</evidence>
<keyword evidence="5" id="KW-0378">Hydrolase</keyword>
<keyword evidence="2" id="KW-0732">Signal</keyword>
<feature type="signal peptide" evidence="2">
    <location>
        <begin position="1"/>
        <end position="19"/>
    </location>
</feature>
<evidence type="ECO:0000313" key="5">
    <source>
        <dbReference type="EMBL" id="MBH5147894.1"/>
    </source>
</evidence>
<feature type="domain" description="Peptidase S33 tripeptidyl aminopeptidase-like C-terminal" evidence="4">
    <location>
        <begin position="417"/>
        <end position="518"/>
    </location>
</feature>
<dbReference type="InterPro" id="IPR013595">
    <property type="entry name" value="Pept_S33_TAP-like_C"/>
</dbReference>
<dbReference type="GO" id="GO:0016787">
    <property type="term" value="F:hydrolase activity"/>
    <property type="evidence" value="ECO:0007669"/>
    <property type="project" value="UniProtKB-KW"/>
</dbReference>
<sequence length="520" mass="53208">MRRVALMGVVLATCCACGAGPSLRPAVAVEGRTDGSPAQSEGPSPDAPPVDPGVPTDDIPWRDCTGTSLADQALAASSAGVILECAEFSAPIDVTGAIDGNFTAGLTRARTSSTPANAYPIVFTSGTDRSSGNSLAMLATSGLTTVLADHPVVALDRRGIDRSTAIDCMTPEIRRGLHDLGQFDADSTGDAADAADAVAALGHDATIACTDYLDPQELKFGADSAAEDIDALRTRWGVETIALWSAGSGSDIALSYAAAHPENLARLILDSPAPVATDAATEAESRVQGEEAALTAFAQRCVALGCSLGPDPKKAVTDLMERARADEFQPLSAAAVSNAISASLWTAGTNREQETRSLSDALSALGTGNASPIRERAARAENEVDGDGQFIGRCTDGMQWPGIGRVRELADTWGTNYPVFGREAALGLLACASWPSTANSPLPNQLKPAVLVLSGQGDPAVGNSGLSTVTGVVTNAGSRFATLDWQGAGHPAAQSTCAQQAMRAYLTDASLPSNGSVCPA</sequence>
<evidence type="ECO:0000256" key="1">
    <source>
        <dbReference type="SAM" id="MobiDB-lite"/>
    </source>
</evidence>
<dbReference type="Pfam" id="PF08386">
    <property type="entry name" value="Abhydrolase_4"/>
    <property type="match status" value="1"/>
</dbReference>